<feature type="transmembrane region" description="Helical" evidence="7">
    <location>
        <begin position="6"/>
        <end position="32"/>
    </location>
</feature>
<reference evidence="8 9" key="1">
    <citation type="journal article" date="2015" name="Genome Announc.">
        <title>Complete Genome Sequence of Sedimenticola thiotaurini Strain SIP-G1, a Polyphosphate- and Polyhydroxyalkanoate-Accumulating Sulfur-Oxidizing Gammaproteobacterium Isolated from Salt Marsh Sediments.</title>
        <authorList>
            <person name="Flood B.E."/>
            <person name="Jones D.S."/>
            <person name="Bailey J.V."/>
        </authorList>
    </citation>
    <scope>NUCLEOTIDE SEQUENCE [LARGE SCALE GENOMIC DNA]</scope>
    <source>
        <strain evidence="8 9">SIP-G1</strain>
    </source>
</reference>
<evidence type="ECO:0000256" key="6">
    <source>
        <dbReference type="ARBA" id="ARBA00023136"/>
    </source>
</evidence>
<dbReference type="Gene3D" id="1.20.1630.10">
    <property type="entry name" value="Formate dehydrogenase/DMSO reductase domain"/>
    <property type="match status" value="1"/>
</dbReference>
<dbReference type="RefSeq" id="WP_046858975.1">
    <property type="nucleotide sequence ID" value="NZ_CP011412.1"/>
</dbReference>
<protein>
    <submittedName>
        <fullName evidence="8">Membrane protein</fullName>
    </submittedName>
</protein>
<feature type="transmembrane region" description="Helical" evidence="7">
    <location>
        <begin position="53"/>
        <end position="74"/>
    </location>
</feature>
<accession>A0A0F7JYT4</accession>
<proteinExistence type="inferred from homology"/>
<dbReference type="AlphaFoldDB" id="A0A0F7JYT4"/>
<keyword evidence="3" id="KW-1003">Cell membrane</keyword>
<dbReference type="Proteomes" id="UP000034410">
    <property type="component" value="Chromosome"/>
</dbReference>
<evidence type="ECO:0000256" key="3">
    <source>
        <dbReference type="ARBA" id="ARBA00022475"/>
    </source>
</evidence>
<dbReference type="InterPro" id="IPR005614">
    <property type="entry name" value="NrfD-like"/>
</dbReference>
<sequence length="317" mass="34265">MHELTWGLPVILYLFLGGMGAGAGAVSGSIFLRSGGGDLAGSSFRFARWGAMLAPVLVIIGTGMIVFELGSFQAGNYFRFINLFLTINLSPMSIGSWVLALFILVSLAYAYTFINRNAHPGDELQKLRKMLAWAMVPLGVGVALYTGILLGAMPARPFWNSPILAMLFLVSALSTGVAGILLVRALFGRKQVISKESFEHHSYILGSSDMLLIGLEILVIFLFVMYAHLTIGNVEAAVSVIMGGELTTLFWLGFVVLGLLLPAAIEMKYVMPTLLYQKEYSIPRTMEIVICALVLVGGFMLRYIVVIAGQVTGPTGI</sequence>
<dbReference type="KEGG" id="seds:AAY24_06370"/>
<feature type="transmembrane region" description="Helical" evidence="7">
    <location>
        <begin position="208"/>
        <end position="229"/>
    </location>
</feature>
<keyword evidence="6 7" id="KW-0472">Membrane</keyword>
<comment type="similarity">
    <text evidence="2">Belongs to the NrfD family.</text>
</comment>
<dbReference type="PANTHER" id="PTHR34856">
    <property type="entry name" value="PROTEIN NRFD"/>
    <property type="match status" value="1"/>
</dbReference>
<dbReference type="InterPro" id="IPR052049">
    <property type="entry name" value="Electron_transfer_protein"/>
</dbReference>
<organism evidence="8 9">
    <name type="scientific">Sedimenticola thiotaurini</name>
    <dbReference type="NCBI Taxonomy" id="1543721"/>
    <lineage>
        <taxon>Bacteria</taxon>
        <taxon>Pseudomonadati</taxon>
        <taxon>Pseudomonadota</taxon>
        <taxon>Gammaproteobacteria</taxon>
        <taxon>Chromatiales</taxon>
        <taxon>Sedimenticolaceae</taxon>
        <taxon>Sedimenticola</taxon>
    </lineage>
</organism>
<keyword evidence="9" id="KW-1185">Reference proteome</keyword>
<gene>
    <name evidence="8" type="ORF">AAY24_06370</name>
</gene>
<evidence type="ECO:0000313" key="8">
    <source>
        <dbReference type="EMBL" id="AKH20040.1"/>
    </source>
</evidence>
<dbReference type="PANTHER" id="PTHR34856:SF2">
    <property type="entry name" value="PROTEIN NRFD"/>
    <property type="match status" value="1"/>
</dbReference>
<feature type="transmembrane region" description="Helical" evidence="7">
    <location>
        <begin position="131"/>
        <end position="151"/>
    </location>
</feature>
<feature type="transmembrane region" description="Helical" evidence="7">
    <location>
        <begin position="163"/>
        <end position="187"/>
    </location>
</feature>
<keyword evidence="5 7" id="KW-1133">Transmembrane helix</keyword>
<feature type="transmembrane region" description="Helical" evidence="7">
    <location>
        <begin position="288"/>
        <end position="311"/>
    </location>
</feature>
<dbReference type="EMBL" id="CP011412">
    <property type="protein sequence ID" value="AKH20040.1"/>
    <property type="molecule type" value="Genomic_DNA"/>
</dbReference>
<feature type="transmembrane region" description="Helical" evidence="7">
    <location>
        <begin position="249"/>
        <end position="267"/>
    </location>
</feature>
<name>A0A0F7JYT4_9GAMM</name>
<dbReference type="GO" id="GO:0005886">
    <property type="term" value="C:plasma membrane"/>
    <property type="evidence" value="ECO:0007669"/>
    <property type="project" value="UniProtKB-SubCell"/>
</dbReference>
<evidence type="ECO:0000313" key="9">
    <source>
        <dbReference type="Proteomes" id="UP000034410"/>
    </source>
</evidence>
<evidence type="ECO:0000256" key="4">
    <source>
        <dbReference type="ARBA" id="ARBA00022692"/>
    </source>
</evidence>
<dbReference type="Pfam" id="PF03916">
    <property type="entry name" value="NrfD"/>
    <property type="match status" value="1"/>
</dbReference>
<evidence type="ECO:0000256" key="1">
    <source>
        <dbReference type="ARBA" id="ARBA00004651"/>
    </source>
</evidence>
<comment type="subcellular location">
    <subcellularLocation>
        <location evidence="1">Cell membrane</location>
        <topology evidence="1">Multi-pass membrane protein</topology>
    </subcellularLocation>
</comment>
<dbReference type="OrthoDB" id="9770779at2"/>
<evidence type="ECO:0000256" key="5">
    <source>
        <dbReference type="ARBA" id="ARBA00022989"/>
    </source>
</evidence>
<evidence type="ECO:0000256" key="7">
    <source>
        <dbReference type="SAM" id="Phobius"/>
    </source>
</evidence>
<keyword evidence="4 7" id="KW-0812">Transmembrane</keyword>
<feature type="transmembrane region" description="Helical" evidence="7">
    <location>
        <begin position="94"/>
        <end position="111"/>
    </location>
</feature>
<evidence type="ECO:0000256" key="2">
    <source>
        <dbReference type="ARBA" id="ARBA00008929"/>
    </source>
</evidence>